<dbReference type="EMBL" id="PELW01000144">
    <property type="protein sequence ID" value="RTH25975.1"/>
    <property type="molecule type" value="Genomic_DNA"/>
</dbReference>
<dbReference type="Pfam" id="PF02163">
    <property type="entry name" value="Peptidase_M50"/>
    <property type="match status" value="1"/>
</dbReference>
<keyword evidence="10 11" id="KW-0472">Membrane</keyword>
<dbReference type="GO" id="GO:0006508">
    <property type="term" value="P:proteolysis"/>
    <property type="evidence" value="ECO:0007669"/>
    <property type="project" value="UniProtKB-KW"/>
</dbReference>
<name>A0A430RY47_THESC</name>
<dbReference type="PANTHER" id="PTHR42837:SF2">
    <property type="entry name" value="MEMBRANE METALLOPROTEASE ARASP2, CHLOROPLASTIC-RELATED"/>
    <property type="match status" value="1"/>
</dbReference>
<keyword evidence="8 11" id="KW-1133">Transmembrane helix</keyword>
<dbReference type="Proteomes" id="UP000286712">
    <property type="component" value="Unassembled WGS sequence"/>
</dbReference>
<evidence type="ECO:0000256" key="2">
    <source>
        <dbReference type="ARBA" id="ARBA00004141"/>
    </source>
</evidence>
<reference evidence="13 14" key="1">
    <citation type="journal article" date="2019" name="Extremophiles">
        <title>Biogeography of thermophiles and predominance of Thermus scotoductus in domestic water heaters.</title>
        <authorList>
            <person name="Wilpiszeski R.L."/>
            <person name="Zhang Z."/>
            <person name="House C.H."/>
        </authorList>
    </citation>
    <scope>NUCLEOTIDE SEQUENCE [LARGE SCALE GENOMIC DNA]</scope>
    <source>
        <strain evidence="13 14">27_S27</strain>
    </source>
</reference>
<evidence type="ECO:0000313" key="14">
    <source>
        <dbReference type="Proteomes" id="UP000286712"/>
    </source>
</evidence>
<evidence type="ECO:0000256" key="5">
    <source>
        <dbReference type="ARBA" id="ARBA00022692"/>
    </source>
</evidence>
<comment type="similarity">
    <text evidence="3">Belongs to the peptidase M50B family.</text>
</comment>
<evidence type="ECO:0000256" key="8">
    <source>
        <dbReference type="ARBA" id="ARBA00022989"/>
    </source>
</evidence>
<proteinExistence type="inferred from homology"/>
<comment type="caution">
    <text evidence="13">The sequence shown here is derived from an EMBL/GenBank/DDBJ whole genome shotgun (WGS) entry which is preliminary data.</text>
</comment>
<evidence type="ECO:0000256" key="4">
    <source>
        <dbReference type="ARBA" id="ARBA00022670"/>
    </source>
</evidence>
<feature type="transmembrane region" description="Helical" evidence="11">
    <location>
        <begin position="165"/>
        <end position="184"/>
    </location>
</feature>
<evidence type="ECO:0000256" key="10">
    <source>
        <dbReference type="ARBA" id="ARBA00023136"/>
    </source>
</evidence>
<evidence type="ECO:0000256" key="6">
    <source>
        <dbReference type="ARBA" id="ARBA00022801"/>
    </source>
</evidence>
<keyword evidence="6" id="KW-0378">Hydrolase</keyword>
<evidence type="ECO:0000256" key="11">
    <source>
        <dbReference type="SAM" id="Phobius"/>
    </source>
</evidence>
<evidence type="ECO:0000256" key="9">
    <source>
        <dbReference type="ARBA" id="ARBA00023049"/>
    </source>
</evidence>
<feature type="transmembrane region" description="Helical" evidence="11">
    <location>
        <begin position="82"/>
        <end position="104"/>
    </location>
</feature>
<dbReference type="GO" id="GO:0016020">
    <property type="term" value="C:membrane"/>
    <property type="evidence" value="ECO:0007669"/>
    <property type="project" value="UniProtKB-SubCell"/>
</dbReference>
<evidence type="ECO:0000256" key="1">
    <source>
        <dbReference type="ARBA" id="ARBA00001947"/>
    </source>
</evidence>
<evidence type="ECO:0000313" key="13">
    <source>
        <dbReference type="EMBL" id="RTH25975.1"/>
    </source>
</evidence>
<evidence type="ECO:0000256" key="7">
    <source>
        <dbReference type="ARBA" id="ARBA00022833"/>
    </source>
</evidence>
<gene>
    <name evidence="13" type="ORF">CSW40_06075</name>
</gene>
<accession>A0A430RY47</accession>
<dbReference type="AlphaFoldDB" id="A0A430RY47"/>
<protein>
    <recommendedName>
        <fullName evidence="12">Peptidase M50 domain-containing protein</fullName>
    </recommendedName>
</protein>
<evidence type="ECO:0000259" key="12">
    <source>
        <dbReference type="Pfam" id="PF02163"/>
    </source>
</evidence>
<dbReference type="PANTHER" id="PTHR42837">
    <property type="entry name" value="REGULATOR OF SIGMA-E PROTEASE RSEP"/>
    <property type="match status" value="1"/>
</dbReference>
<comment type="subcellular location">
    <subcellularLocation>
        <location evidence="2">Membrane</location>
        <topology evidence="2">Multi-pass membrane protein</topology>
    </subcellularLocation>
</comment>
<feature type="transmembrane region" description="Helical" evidence="11">
    <location>
        <begin position="205"/>
        <end position="226"/>
    </location>
</feature>
<sequence length="237" mass="26153">MILAGVLALLFLGYLAIVVHELGHYLAYRRYGVPVEGVYIGGPPWILRWRRGGTEYRLGLLPLFGAVASKWEEVDRLPPGRVLGLFLSGPLFSFLAGVLGFLALGVMRGDLIAVGKVLLLILGFPLILLQNLYQALFFDLSEVGAVPLVQASGQVLVSHGLEGLLVLWGVFNIVLFWFNLLPVPPLDGGQAVFLLFRHRAWFHRVYPYVLGFGFAVLFALFELALLKDAVRLLGGER</sequence>
<keyword evidence="7" id="KW-0862">Zinc</keyword>
<keyword evidence="4" id="KW-0645">Protease</keyword>
<keyword evidence="9" id="KW-0482">Metalloprotease</keyword>
<comment type="cofactor">
    <cofactor evidence="1">
        <name>Zn(2+)</name>
        <dbReference type="ChEBI" id="CHEBI:29105"/>
    </cofactor>
</comment>
<dbReference type="InterPro" id="IPR004387">
    <property type="entry name" value="Pept_M50_Zn"/>
</dbReference>
<organism evidence="13 14">
    <name type="scientific">Thermus scotoductus</name>
    <dbReference type="NCBI Taxonomy" id="37636"/>
    <lineage>
        <taxon>Bacteria</taxon>
        <taxon>Thermotogati</taxon>
        <taxon>Deinococcota</taxon>
        <taxon>Deinococci</taxon>
        <taxon>Thermales</taxon>
        <taxon>Thermaceae</taxon>
        <taxon>Thermus</taxon>
    </lineage>
</organism>
<keyword evidence="5 11" id="KW-0812">Transmembrane</keyword>
<feature type="transmembrane region" description="Helical" evidence="11">
    <location>
        <begin position="111"/>
        <end position="133"/>
    </location>
</feature>
<dbReference type="GO" id="GO:0004222">
    <property type="term" value="F:metalloendopeptidase activity"/>
    <property type="evidence" value="ECO:0007669"/>
    <property type="project" value="InterPro"/>
</dbReference>
<dbReference type="InterPro" id="IPR008915">
    <property type="entry name" value="Peptidase_M50"/>
</dbReference>
<feature type="domain" description="Peptidase M50" evidence="12">
    <location>
        <begin position="14"/>
        <end position="220"/>
    </location>
</feature>
<evidence type="ECO:0000256" key="3">
    <source>
        <dbReference type="ARBA" id="ARBA00007931"/>
    </source>
</evidence>